<dbReference type="FunFam" id="2.60.300.12:FF:000013">
    <property type="entry name" value="Iron-sulfur assembly protein 2"/>
    <property type="match status" value="1"/>
</dbReference>
<dbReference type="GO" id="GO:0005506">
    <property type="term" value="F:iron ion binding"/>
    <property type="evidence" value="ECO:0007669"/>
    <property type="project" value="TreeGrafter"/>
</dbReference>
<dbReference type="OrthoDB" id="1938621at2759"/>
<protein>
    <submittedName>
        <fullName evidence="3">[4Fe-4S] proteins maturation</fullName>
    </submittedName>
</protein>
<name>A0A8H3G0K5_9LECA</name>
<comment type="similarity">
    <text evidence="1">Belongs to the HesB/IscA family.</text>
</comment>
<reference evidence="3" key="1">
    <citation type="submission" date="2021-03" db="EMBL/GenBank/DDBJ databases">
        <authorList>
            <person name="Tagirdzhanova G."/>
        </authorList>
    </citation>
    <scope>NUCLEOTIDE SEQUENCE</scope>
</reference>
<dbReference type="NCBIfam" id="TIGR00049">
    <property type="entry name" value="iron-sulfur cluster assembly accessory protein"/>
    <property type="match status" value="1"/>
</dbReference>
<dbReference type="AlphaFoldDB" id="A0A8H3G0K5"/>
<dbReference type="PANTHER" id="PTHR43011">
    <property type="entry name" value="IRON-SULFUR CLUSTER ASSEMBLY 2 HOMOLOG, MITOCHONDRIAL"/>
    <property type="match status" value="1"/>
</dbReference>
<dbReference type="GO" id="GO:0016226">
    <property type="term" value="P:iron-sulfur cluster assembly"/>
    <property type="evidence" value="ECO:0007669"/>
    <property type="project" value="InterPro"/>
</dbReference>
<sequence length="221" mass="23673">MATKAVLRPLICLAKHELASSRTNTQRHLSTNQYSYTSVPGFLLLAFVAKEHHAPAISYHHSTPLQSAPANPGHPLQWRKFSASSAAKAAVVTANPRKDEEGNEMLIDITARAADRLKEIMSKDSNPNLALRVTVESGGCHGFQYLMALTNTSAISPEDDTVFESSDGSGAKVIMDEPSLELLKGSKVDFTTELIGSQFKIVGNPAATSSCGCGTSFDIKP</sequence>
<dbReference type="Pfam" id="PF01521">
    <property type="entry name" value="Fe-S_biosyn"/>
    <property type="match status" value="1"/>
</dbReference>
<keyword evidence="4" id="KW-1185">Reference proteome</keyword>
<dbReference type="Gene3D" id="2.60.300.12">
    <property type="entry name" value="HesB-like domain"/>
    <property type="match status" value="1"/>
</dbReference>
<evidence type="ECO:0000313" key="4">
    <source>
        <dbReference type="Proteomes" id="UP000664203"/>
    </source>
</evidence>
<dbReference type="GO" id="GO:0005739">
    <property type="term" value="C:mitochondrion"/>
    <property type="evidence" value="ECO:0007669"/>
    <property type="project" value="TreeGrafter"/>
</dbReference>
<evidence type="ECO:0000313" key="3">
    <source>
        <dbReference type="EMBL" id="CAF9932387.1"/>
    </source>
</evidence>
<dbReference type="SUPFAM" id="SSF89360">
    <property type="entry name" value="HesB-like domain"/>
    <property type="match status" value="1"/>
</dbReference>
<dbReference type="InterPro" id="IPR016092">
    <property type="entry name" value="ATAP"/>
</dbReference>
<comment type="caution">
    <text evidence="3">The sequence shown here is derived from an EMBL/GenBank/DDBJ whole genome shotgun (WGS) entry which is preliminary data.</text>
</comment>
<dbReference type="GO" id="GO:0051537">
    <property type="term" value="F:2 iron, 2 sulfur cluster binding"/>
    <property type="evidence" value="ECO:0007669"/>
    <property type="project" value="TreeGrafter"/>
</dbReference>
<evidence type="ECO:0000256" key="1">
    <source>
        <dbReference type="ARBA" id="ARBA00006718"/>
    </source>
</evidence>
<evidence type="ECO:0000259" key="2">
    <source>
        <dbReference type="Pfam" id="PF01521"/>
    </source>
</evidence>
<accession>A0A8H3G0K5</accession>
<dbReference type="InterPro" id="IPR000361">
    <property type="entry name" value="ATAP_core_dom"/>
</dbReference>
<proteinExistence type="inferred from homology"/>
<dbReference type="PANTHER" id="PTHR43011:SF1">
    <property type="entry name" value="IRON-SULFUR CLUSTER ASSEMBLY 2 HOMOLOG, MITOCHONDRIAL"/>
    <property type="match status" value="1"/>
</dbReference>
<dbReference type="Proteomes" id="UP000664203">
    <property type="component" value="Unassembled WGS sequence"/>
</dbReference>
<gene>
    <name evidence="3" type="primary">ISA2</name>
    <name evidence="3" type="ORF">ALECFALPRED_005281</name>
</gene>
<dbReference type="InterPro" id="IPR035903">
    <property type="entry name" value="HesB-like_dom_sf"/>
</dbReference>
<organism evidence="3 4">
    <name type="scientific">Alectoria fallacina</name>
    <dbReference type="NCBI Taxonomy" id="1903189"/>
    <lineage>
        <taxon>Eukaryota</taxon>
        <taxon>Fungi</taxon>
        <taxon>Dikarya</taxon>
        <taxon>Ascomycota</taxon>
        <taxon>Pezizomycotina</taxon>
        <taxon>Lecanoromycetes</taxon>
        <taxon>OSLEUM clade</taxon>
        <taxon>Lecanoromycetidae</taxon>
        <taxon>Lecanorales</taxon>
        <taxon>Lecanorineae</taxon>
        <taxon>Parmeliaceae</taxon>
        <taxon>Alectoria</taxon>
    </lineage>
</organism>
<dbReference type="GO" id="GO:0051539">
    <property type="term" value="F:4 iron, 4 sulfur cluster binding"/>
    <property type="evidence" value="ECO:0007669"/>
    <property type="project" value="TreeGrafter"/>
</dbReference>
<dbReference type="EMBL" id="CAJPDR010000327">
    <property type="protein sequence ID" value="CAF9932387.1"/>
    <property type="molecule type" value="Genomic_DNA"/>
</dbReference>
<feature type="domain" description="Core" evidence="2">
    <location>
        <begin position="105"/>
        <end position="214"/>
    </location>
</feature>